<dbReference type="SFLD" id="SFLDG00002">
    <property type="entry name" value="C1.7:_P-type_atpase_like"/>
    <property type="match status" value="1"/>
</dbReference>
<name>A0A2M9G3B5_9PROT</name>
<dbReference type="InterPro" id="IPR008250">
    <property type="entry name" value="ATPase_P-typ_transduc_dom_A_sf"/>
</dbReference>
<dbReference type="AlphaFoldDB" id="A0A2M9G3B5"/>
<dbReference type="Pfam" id="PF00122">
    <property type="entry name" value="E1-E2_ATPase"/>
    <property type="match status" value="1"/>
</dbReference>
<dbReference type="Pfam" id="PF00690">
    <property type="entry name" value="Cation_ATPase_N"/>
    <property type="match status" value="1"/>
</dbReference>
<dbReference type="SUPFAM" id="SSF81665">
    <property type="entry name" value="Calcium ATPase, transmembrane domain M"/>
    <property type="match status" value="1"/>
</dbReference>
<dbReference type="InterPro" id="IPR006068">
    <property type="entry name" value="ATPase_P-typ_cation-transptr_C"/>
</dbReference>
<dbReference type="GO" id="GO:0016020">
    <property type="term" value="C:membrane"/>
    <property type="evidence" value="ECO:0007669"/>
    <property type="project" value="UniProtKB-SubCell"/>
</dbReference>
<comment type="caution">
    <text evidence="11">The sequence shown here is derived from an EMBL/GenBank/DDBJ whole genome shotgun (WGS) entry which is preliminary data.</text>
</comment>
<dbReference type="InterPro" id="IPR036412">
    <property type="entry name" value="HAD-like_sf"/>
</dbReference>
<dbReference type="NCBIfam" id="TIGR01494">
    <property type="entry name" value="ATPase_P-type"/>
    <property type="match status" value="2"/>
</dbReference>
<dbReference type="GO" id="GO:0015662">
    <property type="term" value="F:P-type ion transporter activity"/>
    <property type="evidence" value="ECO:0007669"/>
    <property type="project" value="UniProtKB-ARBA"/>
</dbReference>
<dbReference type="Proteomes" id="UP000229498">
    <property type="component" value="Unassembled WGS sequence"/>
</dbReference>
<dbReference type="GO" id="GO:0005524">
    <property type="term" value="F:ATP binding"/>
    <property type="evidence" value="ECO:0007669"/>
    <property type="project" value="UniProtKB-KW"/>
</dbReference>
<dbReference type="Pfam" id="PF00689">
    <property type="entry name" value="Cation_ATPase_C"/>
    <property type="match status" value="1"/>
</dbReference>
<dbReference type="Pfam" id="PF13246">
    <property type="entry name" value="Cation_ATPase"/>
    <property type="match status" value="1"/>
</dbReference>
<dbReference type="PANTHER" id="PTHR42861">
    <property type="entry name" value="CALCIUM-TRANSPORTING ATPASE"/>
    <property type="match status" value="1"/>
</dbReference>
<evidence type="ECO:0000256" key="2">
    <source>
        <dbReference type="ARBA" id="ARBA00022692"/>
    </source>
</evidence>
<keyword evidence="2 9" id="KW-0812">Transmembrane</keyword>
<feature type="transmembrane region" description="Helical" evidence="9">
    <location>
        <begin position="394"/>
        <end position="417"/>
    </location>
</feature>
<feature type="transmembrane region" description="Helical" evidence="9">
    <location>
        <begin position="364"/>
        <end position="382"/>
    </location>
</feature>
<dbReference type="InterPro" id="IPR023298">
    <property type="entry name" value="ATPase_P-typ_TM_dom_sf"/>
</dbReference>
<feature type="compositionally biased region" description="Low complexity" evidence="8">
    <location>
        <begin position="100"/>
        <end position="114"/>
    </location>
</feature>
<keyword evidence="7 9" id="KW-0472">Membrane</keyword>
<dbReference type="InterPro" id="IPR044492">
    <property type="entry name" value="P_typ_ATPase_HD_dom"/>
</dbReference>
<evidence type="ECO:0000256" key="9">
    <source>
        <dbReference type="SAM" id="Phobius"/>
    </source>
</evidence>
<dbReference type="Gene3D" id="3.40.50.1000">
    <property type="entry name" value="HAD superfamily/HAD-like"/>
    <property type="match status" value="1"/>
</dbReference>
<dbReference type="SMART" id="SM00831">
    <property type="entry name" value="Cation_ATPase_N"/>
    <property type="match status" value="1"/>
</dbReference>
<dbReference type="InterPro" id="IPR023299">
    <property type="entry name" value="ATPase_P-typ_cyto_dom_N"/>
</dbReference>
<accession>A0A2M9G3B5</accession>
<dbReference type="EMBL" id="PHIG01000029">
    <property type="protein sequence ID" value="PJK30198.1"/>
    <property type="molecule type" value="Genomic_DNA"/>
</dbReference>
<dbReference type="PRINTS" id="PR00120">
    <property type="entry name" value="HATPASE"/>
</dbReference>
<dbReference type="InterPro" id="IPR059000">
    <property type="entry name" value="ATPase_P-type_domA"/>
</dbReference>
<dbReference type="SUPFAM" id="SSF81653">
    <property type="entry name" value="Calcium ATPase, transduction domain A"/>
    <property type="match status" value="1"/>
</dbReference>
<evidence type="ECO:0000259" key="10">
    <source>
        <dbReference type="SMART" id="SM00831"/>
    </source>
</evidence>
<evidence type="ECO:0000256" key="7">
    <source>
        <dbReference type="ARBA" id="ARBA00023136"/>
    </source>
</evidence>
<keyword evidence="3" id="KW-0547">Nucleotide-binding</keyword>
<keyword evidence="12" id="KW-1185">Reference proteome</keyword>
<evidence type="ECO:0000256" key="6">
    <source>
        <dbReference type="ARBA" id="ARBA00022989"/>
    </source>
</evidence>
<evidence type="ECO:0000256" key="8">
    <source>
        <dbReference type="SAM" id="MobiDB-lite"/>
    </source>
</evidence>
<evidence type="ECO:0000256" key="5">
    <source>
        <dbReference type="ARBA" id="ARBA00022967"/>
    </source>
</evidence>
<protein>
    <recommendedName>
        <fullName evidence="10">Cation-transporting P-type ATPase N-terminal domain-containing protein</fullName>
    </recommendedName>
</protein>
<evidence type="ECO:0000256" key="1">
    <source>
        <dbReference type="ARBA" id="ARBA00004141"/>
    </source>
</evidence>
<feature type="region of interest" description="Disordered" evidence="8">
    <location>
        <begin position="89"/>
        <end position="116"/>
    </location>
</feature>
<dbReference type="SFLD" id="SFLDF00027">
    <property type="entry name" value="p-type_atpase"/>
    <property type="match status" value="1"/>
</dbReference>
<dbReference type="SUPFAM" id="SSF81660">
    <property type="entry name" value="Metal cation-transporting ATPase, ATP-binding domain N"/>
    <property type="match status" value="1"/>
</dbReference>
<dbReference type="OrthoDB" id="9807843at2"/>
<sequence>MEGLPIDAVAEQASDEIGLIHAIPGRLRFRVGGLRRRPDRAAALARRLQALPDVRESSVSALTGSVTLRCPPGLPADALQRRISAAWRETLDPPPRSLGAAAAAEDSADAPHAPANEDARTWHTLSVADVVAALGTDGASGLTPEEARSRLQRHGQNRLAEPRRASRLAIAGRQFANLPTGLLAGSAVVSLATGGVLDAAVTLAVVLANAGLGFVTESGAEEAIARMTARRPYRVPVRRGGAEIEIDSLEVVPGDLLSLRPDVLVAADARILTADRLTANEALLTGESEAQPKSAAALADPRLPLADHDNMVHHGSFIVTGRGSAAVTATGQATELGRIEAMASTAATPETPLSRDLGRLGRQLVLLSLTVCGVVFVAGFLRGHGLLQMLKSSVALAVAAVPEGLPTIATTTLAIGLRQMRGHGVAIRRLQAVEGLGAMQVLCLDKTGTITENRMQAAAFAVGGEAASEHQPDAREMDATAPGRRLLEAAALCSEAEPPGAGGGPRGSATECALLEAALAAGLDVTALRHCWPTRDVRYRDETHRYMVTRHEGDSGVPRTAMKGDPRQVLELCASLALPAGSEPLDEAARGRIAAEIDAMSGRGFRVLGFADGDGDRFDWLGCIGLKDPVRPEAREVIAALHRAGVRPLMITGDQAATAEAVAHEIGLSGNEPLNVLDARAIDRMDAEVLVGLARRTHVFARVPPSRKLDIVRALQRSGLVVGMTGDGFNDAPALKAADIAIAVGGGGATAARDVADAIIENGDLRGIVEGVEQGRTIASNIRKAVHFMISTNLSEILVVLAETLNPGDQLESPMEMFWLNLVTDVLPGLGLALEPPEREVMSLPPRDPKEPILTMRELRHAGLESFVLSGGTMLAHFYGLSRYGPGPHTRTLTLTSLVTAQLLHAFACRFDRFVPLGGRALFGNRTLNRAVGASFALQTLPLFFPPVRRLLGIAPARPMDFAIAALAGAGAFLVNETLLATWSRRGDTGWAARLPGQRGIGMQ</sequence>
<evidence type="ECO:0000313" key="11">
    <source>
        <dbReference type="EMBL" id="PJK30198.1"/>
    </source>
</evidence>
<dbReference type="GO" id="GO:0016887">
    <property type="term" value="F:ATP hydrolysis activity"/>
    <property type="evidence" value="ECO:0007669"/>
    <property type="project" value="InterPro"/>
</dbReference>
<dbReference type="Gene3D" id="1.20.1110.10">
    <property type="entry name" value="Calcium-transporting ATPase, transmembrane domain"/>
    <property type="match status" value="1"/>
</dbReference>
<evidence type="ECO:0000256" key="4">
    <source>
        <dbReference type="ARBA" id="ARBA00022840"/>
    </source>
</evidence>
<evidence type="ECO:0000256" key="3">
    <source>
        <dbReference type="ARBA" id="ARBA00022741"/>
    </source>
</evidence>
<keyword evidence="4" id="KW-0067">ATP-binding</keyword>
<dbReference type="SUPFAM" id="SSF56784">
    <property type="entry name" value="HAD-like"/>
    <property type="match status" value="1"/>
</dbReference>
<dbReference type="InterPro" id="IPR023214">
    <property type="entry name" value="HAD_sf"/>
</dbReference>
<dbReference type="RefSeq" id="WP_109795396.1">
    <property type="nucleotide sequence ID" value="NZ_PHIG01000029.1"/>
</dbReference>
<feature type="domain" description="Cation-transporting P-type ATPase N-terminal" evidence="10">
    <location>
        <begin position="121"/>
        <end position="195"/>
    </location>
</feature>
<gene>
    <name evidence="11" type="ORF">CVT23_07295</name>
</gene>
<organism evidence="11 12">
    <name type="scientific">Minwuia thermotolerans</name>
    <dbReference type="NCBI Taxonomy" id="2056226"/>
    <lineage>
        <taxon>Bacteria</taxon>
        <taxon>Pseudomonadati</taxon>
        <taxon>Pseudomonadota</taxon>
        <taxon>Alphaproteobacteria</taxon>
        <taxon>Minwuiales</taxon>
        <taxon>Minwuiaceae</taxon>
        <taxon>Minwuia</taxon>
    </lineage>
</organism>
<dbReference type="SFLD" id="SFLDS00003">
    <property type="entry name" value="Haloacid_Dehalogenase"/>
    <property type="match status" value="1"/>
</dbReference>
<dbReference type="InterPro" id="IPR001757">
    <property type="entry name" value="P_typ_ATPase"/>
</dbReference>
<comment type="subcellular location">
    <subcellularLocation>
        <location evidence="1">Membrane</location>
        <topology evidence="1">Multi-pass membrane protein</topology>
    </subcellularLocation>
</comment>
<dbReference type="InterPro" id="IPR004014">
    <property type="entry name" value="ATPase_P-typ_cation-transptr_N"/>
</dbReference>
<keyword evidence="6 9" id="KW-1133">Transmembrane helix</keyword>
<reference evidence="11 12" key="1">
    <citation type="submission" date="2017-11" db="EMBL/GenBank/DDBJ databases">
        <title>Draft genome sequence of Rhizobiales bacterium SY3-13.</title>
        <authorList>
            <person name="Sun C."/>
        </authorList>
    </citation>
    <scope>NUCLEOTIDE SEQUENCE [LARGE SCALE GENOMIC DNA]</scope>
    <source>
        <strain evidence="11 12">SY3-13</strain>
    </source>
</reference>
<dbReference type="Gene3D" id="2.70.150.10">
    <property type="entry name" value="Calcium-transporting ATPase, cytoplasmic transduction domain A"/>
    <property type="match status" value="1"/>
</dbReference>
<evidence type="ECO:0000313" key="12">
    <source>
        <dbReference type="Proteomes" id="UP000229498"/>
    </source>
</evidence>
<dbReference type="InterPro" id="IPR018303">
    <property type="entry name" value="ATPase_P-typ_P_site"/>
</dbReference>
<dbReference type="PRINTS" id="PR00119">
    <property type="entry name" value="CATATPASE"/>
</dbReference>
<dbReference type="PROSITE" id="PS00154">
    <property type="entry name" value="ATPASE_E1_E2"/>
    <property type="match status" value="1"/>
</dbReference>
<dbReference type="Gene3D" id="3.40.1110.10">
    <property type="entry name" value="Calcium-transporting ATPase, cytoplasmic domain N"/>
    <property type="match status" value="1"/>
</dbReference>
<feature type="region of interest" description="Disordered" evidence="8">
    <location>
        <begin position="138"/>
        <end position="159"/>
    </location>
</feature>
<keyword evidence="5" id="KW-1278">Translocase</keyword>
<proteinExistence type="predicted"/>